<sequence>MAYTLLKFVHLLGAILIGAGLIGVWMSDLRSRQLRELNVFAEAVRNIAVFYDGVVVPGALLLLISGSWMIVKFYGGWDFVKISWLLGMVVLFAFEFIEENTVTRLYFMRLRWVTRDALQRGAITSELEKVRGEGIPTFTHFLDLPILFLIVALGVIRPASWTLFIVGGIFAIAIATALTLYIPKLYPWGEEAKEAP</sequence>
<dbReference type="Pfam" id="PF10027">
    <property type="entry name" value="DUF2269"/>
    <property type="match status" value="1"/>
</dbReference>
<dbReference type="InterPro" id="IPR018729">
    <property type="entry name" value="DUF2269_transmembrane"/>
</dbReference>
<dbReference type="Proteomes" id="UP000028839">
    <property type="component" value="Unassembled WGS sequence"/>
</dbReference>
<evidence type="ECO:0000313" key="2">
    <source>
        <dbReference type="EMBL" id="KFI20523.1"/>
    </source>
</evidence>
<evidence type="ECO:0008006" key="4">
    <source>
        <dbReference type="Google" id="ProtNLM"/>
    </source>
</evidence>
<organism evidence="2 3">
    <name type="scientific">Nitrosococcus oceani C-27</name>
    <dbReference type="NCBI Taxonomy" id="314279"/>
    <lineage>
        <taxon>Bacteria</taxon>
        <taxon>Pseudomonadati</taxon>
        <taxon>Pseudomonadota</taxon>
        <taxon>Gammaproteobacteria</taxon>
        <taxon>Chromatiales</taxon>
        <taxon>Chromatiaceae</taxon>
        <taxon>Nitrosococcus</taxon>
    </lineage>
</organism>
<keyword evidence="1" id="KW-0472">Membrane</keyword>
<proteinExistence type="predicted"/>
<keyword evidence="1" id="KW-0812">Transmembrane</keyword>
<evidence type="ECO:0000313" key="3">
    <source>
        <dbReference type="Proteomes" id="UP000028839"/>
    </source>
</evidence>
<dbReference type="EMBL" id="JPGN01000018">
    <property type="protein sequence ID" value="KFI20523.1"/>
    <property type="molecule type" value="Genomic_DNA"/>
</dbReference>
<protein>
    <recommendedName>
        <fullName evidence="4">Integral membrane protein</fullName>
    </recommendedName>
</protein>
<gene>
    <name evidence="2" type="ORF">IB75_02800</name>
</gene>
<reference evidence="2 3" key="1">
    <citation type="submission" date="2014-07" db="EMBL/GenBank/DDBJ databases">
        <title>Comparative analysis of Nitrosococcus oceani genome inventories of strains from Pacific and Atlantic gyres.</title>
        <authorList>
            <person name="Lim C.K."/>
            <person name="Wang L."/>
            <person name="Sayavedra-Soto L.A."/>
            <person name="Klotz M.G."/>
        </authorList>
    </citation>
    <scope>NUCLEOTIDE SEQUENCE [LARGE SCALE GENOMIC DNA]</scope>
    <source>
        <strain evidence="2 3">C-27</strain>
    </source>
</reference>
<feature type="transmembrane region" description="Helical" evidence="1">
    <location>
        <begin position="138"/>
        <end position="156"/>
    </location>
</feature>
<comment type="caution">
    <text evidence="2">The sequence shown here is derived from an EMBL/GenBank/DDBJ whole genome shotgun (WGS) entry which is preliminary data.</text>
</comment>
<accession>A0A0E2Z487</accession>
<feature type="transmembrane region" description="Helical" evidence="1">
    <location>
        <begin position="82"/>
        <end position="102"/>
    </location>
</feature>
<feature type="transmembrane region" description="Helical" evidence="1">
    <location>
        <begin position="162"/>
        <end position="183"/>
    </location>
</feature>
<keyword evidence="1" id="KW-1133">Transmembrane helix</keyword>
<feature type="transmembrane region" description="Helical" evidence="1">
    <location>
        <begin position="47"/>
        <end position="70"/>
    </location>
</feature>
<feature type="transmembrane region" description="Helical" evidence="1">
    <location>
        <begin position="6"/>
        <end position="26"/>
    </location>
</feature>
<dbReference type="HOGENOM" id="CLU_1388962_0_0_6"/>
<evidence type="ECO:0000256" key="1">
    <source>
        <dbReference type="SAM" id="Phobius"/>
    </source>
</evidence>
<dbReference type="AlphaFoldDB" id="A0A0E2Z487"/>
<name>A0A0E2Z487_9GAMM</name>